<dbReference type="RefSeq" id="WP_184541168.1">
    <property type="nucleotide sequence ID" value="NZ_JACHMP010000001.1"/>
</dbReference>
<gene>
    <name evidence="1" type="ORF">F4562_004682</name>
</gene>
<protein>
    <submittedName>
        <fullName evidence="1">SHS2 domain-containing protein</fullName>
    </submittedName>
</protein>
<comment type="caution">
    <text evidence="1">The sequence shown here is derived from an EMBL/GenBank/DDBJ whole genome shotgun (WGS) entry which is preliminary data.</text>
</comment>
<accession>A0A7W9MI46</accession>
<dbReference type="GO" id="GO:0008033">
    <property type="term" value="P:tRNA processing"/>
    <property type="evidence" value="ECO:0007669"/>
    <property type="project" value="UniProtKB-KW"/>
</dbReference>
<keyword evidence="2" id="KW-1185">Reference proteome</keyword>
<organism evidence="1 2">
    <name type="scientific">Streptosporangium becharense</name>
    <dbReference type="NCBI Taxonomy" id="1816182"/>
    <lineage>
        <taxon>Bacteria</taxon>
        <taxon>Bacillati</taxon>
        <taxon>Actinomycetota</taxon>
        <taxon>Actinomycetes</taxon>
        <taxon>Streptosporangiales</taxon>
        <taxon>Streptosporangiaceae</taxon>
        <taxon>Streptosporangium</taxon>
    </lineage>
</organism>
<evidence type="ECO:0000313" key="2">
    <source>
        <dbReference type="Proteomes" id="UP000540685"/>
    </source>
</evidence>
<dbReference type="SUPFAM" id="SSF69819">
    <property type="entry name" value="MTH1598-like"/>
    <property type="match status" value="1"/>
</dbReference>
<proteinExistence type="predicted"/>
<dbReference type="EMBL" id="JACHMP010000001">
    <property type="protein sequence ID" value="MBB5821620.1"/>
    <property type="molecule type" value="Genomic_DNA"/>
</dbReference>
<dbReference type="Proteomes" id="UP000540685">
    <property type="component" value="Unassembled WGS sequence"/>
</dbReference>
<name>A0A7W9MI46_9ACTN</name>
<dbReference type="AlphaFoldDB" id="A0A7W9MI46"/>
<reference evidence="1 2" key="1">
    <citation type="submission" date="2020-08" db="EMBL/GenBank/DDBJ databases">
        <title>Sequencing the genomes of 1000 actinobacteria strains.</title>
        <authorList>
            <person name="Klenk H.-P."/>
        </authorList>
    </citation>
    <scope>NUCLEOTIDE SEQUENCE [LARGE SCALE GENOMIC DNA]</scope>
    <source>
        <strain evidence="1 2">DSM 46887</strain>
    </source>
</reference>
<evidence type="ECO:0000313" key="1">
    <source>
        <dbReference type="EMBL" id="MBB5821620.1"/>
    </source>
</evidence>
<dbReference type="InterPro" id="IPR036820">
    <property type="entry name" value="Archease_dom_sf"/>
</dbReference>
<sequence length="172" mass="18476">MDSNVVRVEGDGMGNGEVGDRAAAVGYRVRFRDDRLVLDAWSPNRAECVAQAVRGLVEGVVRSGVTAPCEQTVEWIRPESDPDLLAGALRRVITRLETCGQVPADIEIVEDADGGVTLVMVMVQVAEVNVLPVAAPVADDVVFEHVGGGWRCHVIVDVRAGEHAWRRIPGGE</sequence>
<dbReference type="GO" id="GO:0046872">
    <property type="term" value="F:metal ion binding"/>
    <property type="evidence" value="ECO:0007669"/>
    <property type="project" value="UniProtKB-KW"/>
</dbReference>